<dbReference type="RefSeq" id="XP_043003098.1">
    <property type="nucleotide sequence ID" value="XM_043159495.1"/>
</dbReference>
<reference evidence="2" key="1">
    <citation type="journal article" date="2021" name="Genome Biol. Evol.">
        <title>The assembled and annotated genome of the fairy-ring fungus Marasmius oreades.</title>
        <authorList>
            <person name="Hiltunen M."/>
            <person name="Ament-Velasquez S.L."/>
            <person name="Johannesson H."/>
        </authorList>
    </citation>
    <scope>NUCLEOTIDE SEQUENCE</scope>
    <source>
        <strain evidence="2">03SP1</strain>
    </source>
</reference>
<evidence type="ECO:0000313" key="3">
    <source>
        <dbReference type="Proteomes" id="UP001049176"/>
    </source>
</evidence>
<dbReference type="Proteomes" id="UP001049176">
    <property type="component" value="Chromosome 10"/>
</dbReference>
<dbReference type="AlphaFoldDB" id="A0A9P7UKW1"/>
<feature type="compositionally biased region" description="Polar residues" evidence="1">
    <location>
        <begin position="280"/>
        <end position="294"/>
    </location>
</feature>
<keyword evidence="3" id="KW-1185">Reference proteome</keyword>
<sequence length="597" mass="65541">MRLRLESSPPLPHVKVWISSSQSQNKLSVHSSQNKPRPQSILDLKKKICTTIKPLSETGAGANDIILELDGFELLDNFPVDELIREGDIILIGAREGVATSTSQSCPEIGKKRKFNLNPSQASHSERTKKRQKRVSFSPFSSESSSDSSSSSESSSDSSSSESESDSSSESSSSSESDSESSESDTSSASSTTSPPSKVPTKPKLPSQKLLNGKFQKEDVSRTHVTPGQGSAQTRKRNLRRRLKQQYDAPAACGEELLPPLQTPKGLSEANQAPLGSREFVSTLNPSKNKQVASVNHEETRIGPDRVDPASTTPNLDASRNAELNLSMFSLGNKNKKKGFKKQALSFPKVMGKIVFSAAKHNEQLPQTPQLLNARDSGMNQETQDPVLPYLSEPVPQARPRLISPSEKQALGLLPRNVWVSSVNVEEGLAKAKRKKKKQSPQVTEGIDSYRAHGGGYVSCQREEEEVVDTLNYGDSVEKPVPVLDGEHDEDEAKSKLLWSIAERSFDSLPTITVQDKEVVVHTGVVVGWKALALNPITYSPDILLHLATVLSTSSISFSIRKIVRPGWEEYVEEEAQEEEIEWDRVVSDGWRIVKPK</sequence>
<dbReference type="KEGG" id="more:E1B28_002569"/>
<name>A0A9P7UKW1_9AGAR</name>
<evidence type="ECO:0008006" key="4">
    <source>
        <dbReference type="Google" id="ProtNLM"/>
    </source>
</evidence>
<accession>A0A9P7UKW1</accession>
<evidence type="ECO:0000313" key="2">
    <source>
        <dbReference type="EMBL" id="KAG7086627.1"/>
    </source>
</evidence>
<proteinExistence type="predicted"/>
<dbReference type="OrthoDB" id="74813at2759"/>
<comment type="caution">
    <text evidence="2">The sequence shown here is derived from an EMBL/GenBank/DDBJ whole genome shotgun (WGS) entry which is preliminary data.</text>
</comment>
<feature type="region of interest" description="Disordered" evidence="1">
    <location>
        <begin position="250"/>
        <end position="317"/>
    </location>
</feature>
<feature type="compositionally biased region" description="Basic and acidic residues" evidence="1">
    <location>
        <begin position="296"/>
        <end position="308"/>
    </location>
</feature>
<feature type="compositionally biased region" description="Low complexity" evidence="1">
    <location>
        <begin position="184"/>
        <end position="196"/>
    </location>
</feature>
<organism evidence="2 3">
    <name type="scientific">Marasmius oreades</name>
    <name type="common">fairy-ring Marasmius</name>
    <dbReference type="NCBI Taxonomy" id="181124"/>
    <lineage>
        <taxon>Eukaryota</taxon>
        <taxon>Fungi</taxon>
        <taxon>Dikarya</taxon>
        <taxon>Basidiomycota</taxon>
        <taxon>Agaricomycotina</taxon>
        <taxon>Agaricomycetes</taxon>
        <taxon>Agaricomycetidae</taxon>
        <taxon>Agaricales</taxon>
        <taxon>Marasmiineae</taxon>
        <taxon>Marasmiaceae</taxon>
        <taxon>Marasmius</taxon>
    </lineage>
</organism>
<feature type="region of interest" description="Disordered" evidence="1">
    <location>
        <begin position="100"/>
        <end position="238"/>
    </location>
</feature>
<protein>
    <recommendedName>
        <fullName evidence="4">Coilin</fullName>
    </recommendedName>
</protein>
<dbReference type="EMBL" id="CM032190">
    <property type="protein sequence ID" value="KAG7086627.1"/>
    <property type="molecule type" value="Genomic_DNA"/>
</dbReference>
<feature type="compositionally biased region" description="Low complexity" evidence="1">
    <location>
        <begin position="136"/>
        <end position="176"/>
    </location>
</feature>
<gene>
    <name evidence="2" type="ORF">E1B28_002569</name>
</gene>
<dbReference type="GeneID" id="66071645"/>
<evidence type="ECO:0000256" key="1">
    <source>
        <dbReference type="SAM" id="MobiDB-lite"/>
    </source>
</evidence>
<feature type="compositionally biased region" description="Polar residues" evidence="1">
    <location>
        <begin position="223"/>
        <end position="233"/>
    </location>
</feature>